<organism evidence="1 2">
    <name type="scientific">Haemophilus haemolyticus</name>
    <dbReference type="NCBI Taxonomy" id="726"/>
    <lineage>
        <taxon>Bacteria</taxon>
        <taxon>Pseudomonadati</taxon>
        <taxon>Pseudomonadota</taxon>
        <taxon>Gammaproteobacteria</taxon>
        <taxon>Pasteurellales</taxon>
        <taxon>Pasteurellaceae</taxon>
        <taxon>Haemophilus</taxon>
    </lineage>
</organism>
<dbReference type="RefSeq" id="WP_005639336.1">
    <property type="nucleotide sequence ID" value="NZ_JACBKB010000048.1"/>
</dbReference>
<dbReference type="Proteomes" id="UP000318695">
    <property type="component" value="Unassembled WGS sequence"/>
</dbReference>
<reference evidence="1 2" key="1">
    <citation type="submission" date="2019-01" db="EMBL/GenBank/DDBJ databases">
        <title>Comparative genomic analysis identifies haemin-independent Haemophilus haemolyticus: a formal re-classification of Haemophilus intermedius.</title>
        <authorList>
            <person name="Harris T.M."/>
            <person name="Price E.P."/>
            <person name="Sarovich D.S."/>
            <person name="Norskov-Lauritsen N."/>
            <person name="Beissbarth J."/>
            <person name="Chang A.B."/>
            <person name="Smith-Vaughan H.C."/>
        </authorList>
    </citation>
    <scope>NUCLEOTIDE SEQUENCE [LARGE SCALE GENOMIC DNA]</scope>
    <source>
        <strain evidence="1 2">CCUG 30218</strain>
    </source>
</reference>
<dbReference type="AlphaFoldDB" id="A0A502JUV2"/>
<accession>A0A502JUV2</accession>
<dbReference type="EMBL" id="SDPI01000007">
    <property type="protein sequence ID" value="TPH01249.1"/>
    <property type="molecule type" value="Genomic_DNA"/>
</dbReference>
<name>A0A502JUV2_HAEHA</name>
<evidence type="ECO:0000313" key="2">
    <source>
        <dbReference type="Proteomes" id="UP000318695"/>
    </source>
</evidence>
<comment type="caution">
    <text evidence="1">The sequence shown here is derived from an EMBL/GenBank/DDBJ whole genome shotgun (WGS) entry which is preliminary data.</text>
</comment>
<evidence type="ECO:0000313" key="1">
    <source>
        <dbReference type="EMBL" id="TPH01249.1"/>
    </source>
</evidence>
<gene>
    <name evidence="1" type="ORF">EUX54_02440</name>
</gene>
<sequence>MANITLKDITPIHFLNAVRLLKADDYRVYCTLDTIEIRFDTKRFYTPEETQARFDLCEHLAAFLKELKNSTVPIDKDEFIKAFSPMAPRQFYRRKIR</sequence>
<proteinExistence type="predicted"/>
<protein>
    <submittedName>
        <fullName evidence="1">Uncharacterized protein</fullName>
    </submittedName>
</protein>